<keyword evidence="5" id="KW-1185">Reference proteome</keyword>
<feature type="signal peptide" evidence="3">
    <location>
        <begin position="1"/>
        <end position="30"/>
    </location>
</feature>
<evidence type="ECO:0008006" key="6">
    <source>
        <dbReference type="Google" id="ProtNLM"/>
    </source>
</evidence>
<keyword evidence="2" id="KW-0812">Transmembrane</keyword>
<feature type="chain" id="PRO_5045406389" description="Lectin-like protein BA14k" evidence="3">
    <location>
        <begin position="31"/>
        <end position="134"/>
    </location>
</feature>
<evidence type="ECO:0000313" key="5">
    <source>
        <dbReference type="Proteomes" id="UP001208054"/>
    </source>
</evidence>
<dbReference type="RefSeq" id="WP_263469236.1">
    <property type="nucleotide sequence ID" value="NZ_JAHWBK010000018.1"/>
</dbReference>
<evidence type="ECO:0000256" key="1">
    <source>
        <dbReference type="SAM" id="MobiDB-lite"/>
    </source>
</evidence>
<protein>
    <recommendedName>
        <fullName evidence="6">Lectin-like protein BA14k</fullName>
    </recommendedName>
</protein>
<gene>
    <name evidence="4" type="ORF">KYJ44_20710</name>
</gene>
<keyword evidence="2" id="KW-0472">Membrane</keyword>
<evidence type="ECO:0000256" key="2">
    <source>
        <dbReference type="SAM" id="Phobius"/>
    </source>
</evidence>
<dbReference type="Proteomes" id="UP001208054">
    <property type="component" value="Unassembled WGS sequence"/>
</dbReference>
<sequence>MFMKPGRAALLLAAAANLLVLLPYSRDAHAQRGDRYSPQWNQDYRDRDRDAWERRERERERERDRERERRHEARTTGVVVGVVGAAVVAGVIAAAAKRERETRERADYCIRRYGNYDRRNDTYRSADGYTYPCR</sequence>
<evidence type="ECO:0000256" key="3">
    <source>
        <dbReference type="SAM" id="SignalP"/>
    </source>
</evidence>
<reference evidence="4 5" key="1">
    <citation type="submission" date="2021-07" db="EMBL/GenBank/DDBJ databases">
        <title>Clinical implication of Pseudomonas aeruginosa: further insight on the antimicrobial resistance.</title>
        <authorList>
            <person name="Macori G."/>
            <person name="Fanning S."/>
            <person name="Alqahtani A."/>
        </authorList>
    </citation>
    <scope>NUCLEOTIDE SEQUENCE [LARGE SCALE GENOMIC DNA]</scope>
    <source>
        <strain evidence="4 5">CFS3442</strain>
    </source>
</reference>
<comment type="caution">
    <text evidence="4">The sequence shown here is derived from an EMBL/GenBank/DDBJ whole genome shotgun (WGS) entry which is preliminary data.</text>
</comment>
<dbReference type="EMBL" id="JAHWBK010000018">
    <property type="protein sequence ID" value="MCV0326737.1"/>
    <property type="molecule type" value="Genomic_DNA"/>
</dbReference>
<keyword evidence="3" id="KW-0732">Signal</keyword>
<name>A0ABT2XLB1_9GAMM</name>
<accession>A0ABT2XLB1</accession>
<proteinExistence type="predicted"/>
<organism evidence="4 5">
    <name type="scientific">Stenotrophomonas riyadhensis</name>
    <dbReference type="NCBI Taxonomy" id="2859893"/>
    <lineage>
        <taxon>Bacteria</taxon>
        <taxon>Pseudomonadati</taxon>
        <taxon>Pseudomonadota</taxon>
        <taxon>Gammaproteobacteria</taxon>
        <taxon>Lysobacterales</taxon>
        <taxon>Lysobacteraceae</taxon>
        <taxon>Stenotrophomonas</taxon>
    </lineage>
</organism>
<keyword evidence="2" id="KW-1133">Transmembrane helix</keyword>
<feature type="region of interest" description="Disordered" evidence="1">
    <location>
        <begin position="47"/>
        <end position="74"/>
    </location>
</feature>
<evidence type="ECO:0000313" key="4">
    <source>
        <dbReference type="EMBL" id="MCV0326737.1"/>
    </source>
</evidence>
<feature type="transmembrane region" description="Helical" evidence="2">
    <location>
        <begin position="77"/>
        <end position="96"/>
    </location>
</feature>